<dbReference type="Proteomes" id="UP000708208">
    <property type="component" value="Unassembled WGS sequence"/>
</dbReference>
<name>A0A8J2L646_9HEXA</name>
<feature type="signal peptide" evidence="2">
    <location>
        <begin position="1"/>
        <end position="16"/>
    </location>
</feature>
<evidence type="ECO:0000313" key="3">
    <source>
        <dbReference type="EMBL" id="CAG7816288.1"/>
    </source>
</evidence>
<keyword evidence="4" id="KW-1185">Reference proteome</keyword>
<dbReference type="AlphaFoldDB" id="A0A8J2L646"/>
<organism evidence="3 4">
    <name type="scientific">Allacma fusca</name>
    <dbReference type="NCBI Taxonomy" id="39272"/>
    <lineage>
        <taxon>Eukaryota</taxon>
        <taxon>Metazoa</taxon>
        <taxon>Ecdysozoa</taxon>
        <taxon>Arthropoda</taxon>
        <taxon>Hexapoda</taxon>
        <taxon>Collembola</taxon>
        <taxon>Symphypleona</taxon>
        <taxon>Sminthuridae</taxon>
        <taxon>Allacma</taxon>
    </lineage>
</organism>
<accession>A0A8J2L646</accession>
<keyword evidence="2" id="KW-0732">Signal</keyword>
<gene>
    <name evidence="3" type="ORF">AFUS01_LOCUS26914</name>
</gene>
<evidence type="ECO:0000256" key="2">
    <source>
        <dbReference type="SAM" id="SignalP"/>
    </source>
</evidence>
<sequence length="117" mass="11823">MKFFMVLASLVAAVNCQFPPNPAVFGNGLGQNFGGYGPAPLGFGNPNGFQQNVPFSQPGLGYAAANGVNAANSLSQGYQNPPLAQGYLGTQSPIPGQPGGPNPGQNQALSAANFGKK</sequence>
<reference evidence="3" key="1">
    <citation type="submission" date="2021-06" db="EMBL/GenBank/DDBJ databases">
        <authorList>
            <person name="Hodson N. C."/>
            <person name="Mongue J. A."/>
            <person name="Jaron S. K."/>
        </authorList>
    </citation>
    <scope>NUCLEOTIDE SEQUENCE</scope>
</reference>
<protein>
    <submittedName>
        <fullName evidence="3">Uncharacterized protein</fullName>
    </submittedName>
</protein>
<dbReference type="EMBL" id="CAJVCH010366265">
    <property type="protein sequence ID" value="CAG7816288.1"/>
    <property type="molecule type" value="Genomic_DNA"/>
</dbReference>
<evidence type="ECO:0000313" key="4">
    <source>
        <dbReference type="Proteomes" id="UP000708208"/>
    </source>
</evidence>
<evidence type="ECO:0000256" key="1">
    <source>
        <dbReference type="SAM" id="MobiDB-lite"/>
    </source>
</evidence>
<proteinExistence type="predicted"/>
<comment type="caution">
    <text evidence="3">The sequence shown here is derived from an EMBL/GenBank/DDBJ whole genome shotgun (WGS) entry which is preliminary data.</text>
</comment>
<feature type="region of interest" description="Disordered" evidence="1">
    <location>
        <begin position="74"/>
        <end position="117"/>
    </location>
</feature>
<feature type="chain" id="PRO_5035300051" evidence="2">
    <location>
        <begin position="17"/>
        <end position="117"/>
    </location>
</feature>